<dbReference type="PROSITE" id="PS50989">
    <property type="entry name" value="COA_CT_CTER"/>
    <property type="match status" value="1"/>
</dbReference>
<feature type="compositionally biased region" description="Basic and acidic residues" evidence="1">
    <location>
        <begin position="1"/>
        <end position="20"/>
    </location>
</feature>
<feature type="domain" description="CoA carboxyltransferase C-terminal" evidence="3">
    <location>
        <begin position="289"/>
        <end position="522"/>
    </location>
</feature>
<name>A0A919T2K6_9ACTN</name>
<dbReference type="EMBL" id="BOQP01000050">
    <property type="protein sequence ID" value="GIM81991.1"/>
    <property type="molecule type" value="Genomic_DNA"/>
</dbReference>
<evidence type="ECO:0000259" key="3">
    <source>
        <dbReference type="PROSITE" id="PS50989"/>
    </source>
</evidence>
<sequence length="540" mass="57820">MSEHSDRLVDVLDGPAEVRRPRPPLAAPTMTALRERRDELRDRIMNSGAVERQRSLGKLSARQRLEALLDEGTFLEFDMYRRRPGAPGDPAAQGPHTDGVIAGFGSIEGRQVCVYAQDFSIAGGSLGEAHAAKIHKVMDLALSTGSPIIGLNDSGGARIQEGVMALNGYGGIFRRQVQASGVVPQISVVLGPCAGGAAYSPALADFTFMVRDIAKMYLTGPDVVAAVSGEQVSHEQLGGARVHGELSGVATFVSDDEQSCLEDVRYLVSMLPRNNLEQPPRLAPRGAATDSRPALAGIVPSASNKPYDMRQVIAEVVDDGAYLEVHEGWAPNVVCALARIDGDVVGLVGNQPTSSAGVLDTVASQKAARFVRFCDAFNIALVTLVDVPGFLPGTEQEHGGAIRHGAKLMYAYCEASVPRVQVIVRKAYGGAYIVMDSRSIGTDISLAWPTNEIAVMGADGAVNIIHRKQMAAADDPEALREQLVGRYKDELMHSYYAAERGLVDEVIDPAQTRAVVARSLALLRDKHRPVPQRKHGNIPL</sequence>
<dbReference type="InterPro" id="IPR029045">
    <property type="entry name" value="ClpP/crotonase-like_dom_sf"/>
</dbReference>
<dbReference type="GO" id="GO:0004658">
    <property type="term" value="F:propionyl-CoA carboxylase activity"/>
    <property type="evidence" value="ECO:0007669"/>
    <property type="project" value="TreeGrafter"/>
</dbReference>
<dbReference type="InterPro" id="IPR051047">
    <property type="entry name" value="AccD/PCCB"/>
</dbReference>
<dbReference type="SUPFAM" id="SSF52096">
    <property type="entry name" value="ClpP/crotonase"/>
    <property type="match status" value="2"/>
</dbReference>
<dbReference type="InterPro" id="IPR034733">
    <property type="entry name" value="AcCoA_carboxyl_beta"/>
</dbReference>
<dbReference type="PANTHER" id="PTHR43842">
    <property type="entry name" value="PROPIONYL-COA CARBOXYLASE BETA CHAIN"/>
    <property type="match status" value="1"/>
</dbReference>
<dbReference type="AlphaFoldDB" id="A0A919T2K6"/>
<keyword evidence="5" id="KW-1185">Reference proteome</keyword>
<dbReference type="PANTHER" id="PTHR43842:SF2">
    <property type="entry name" value="PROPIONYL-COA CARBOXYLASE BETA CHAIN, MITOCHONDRIAL"/>
    <property type="match status" value="1"/>
</dbReference>
<comment type="caution">
    <text evidence="4">The sequence shown here is derived from an EMBL/GenBank/DDBJ whole genome shotgun (WGS) entry which is preliminary data.</text>
</comment>
<dbReference type="Pfam" id="PF01039">
    <property type="entry name" value="Carboxyl_trans"/>
    <property type="match status" value="1"/>
</dbReference>
<accession>A0A919T2K6</accession>
<feature type="domain" description="CoA carboxyltransferase N-terminal" evidence="2">
    <location>
        <begin position="30"/>
        <end position="283"/>
    </location>
</feature>
<evidence type="ECO:0000313" key="5">
    <source>
        <dbReference type="Proteomes" id="UP000680865"/>
    </source>
</evidence>
<evidence type="ECO:0000256" key="1">
    <source>
        <dbReference type="SAM" id="MobiDB-lite"/>
    </source>
</evidence>
<proteinExistence type="predicted"/>
<reference evidence="4" key="1">
    <citation type="submission" date="2021-03" db="EMBL/GenBank/DDBJ databases">
        <title>Whole genome shotgun sequence of Actinoplanes consettensis NBRC 14913.</title>
        <authorList>
            <person name="Komaki H."/>
            <person name="Tamura T."/>
        </authorList>
    </citation>
    <scope>NUCLEOTIDE SEQUENCE</scope>
    <source>
        <strain evidence="4">NBRC 14913</strain>
    </source>
</reference>
<gene>
    <name evidence="4" type="ORF">Aco04nite_79340</name>
</gene>
<dbReference type="Proteomes" id="UP000680865">
    <property type="component" value="Unassembled WGS sequence"/>
</dbReference>
<dbReference type="Gene3D" id="3.90.226.10">
    <property type="entry name" value="2-enoyl-CoA Hydratase, Chain A, domain 1"/>
    <property type="match status" value="2"/>
</dbReference>
<dbReference type="InterPro" id="IPR011763">
    <property type="entry name" value="COA_CT_C"/>
</dbReference>
<evidence type="ECO:0000259" key="2">
    <source>
        <dbReference type="PROSITE" id="PS50980"/>
    </source>
</evidence>
<dbReference type="InterPro" id="IPR011762">
    <property type="entry name" value="COA_CT_N"/>
</dbReference>
<dbReference type="PROSITE" id="PS50980">
    <property type="entry name" value="COA_CT_NTER"/>
    <property type="match status" value="1"/>
</dbReference>
<organism evidence="4 5">
    <name type="scientific">Winogradskya consettensis</name>
    <dbReference type="NCBI Taxonomy" id="113560"/>
    <lineage>
        <taxon>Bacteria</taxon>
        <taxon>Bacillati</taxon>
        <taxon>Actinomycetota</taxon>
        <taxon>Actinomycetes</taxon>
        <taxon>Micromonosporales</taxon>
        <taxon>Micromonosporaceae</taxon>
        <taxon>Winogradskya</taxon>
    </lineage>
</organism>
<protein>
    <submittedName>
        <fullName evidence="4">Methylmalonyl-CoA carboxyltransferase</fullName>
    </submittedName>
</protein>
<evidence type="ECO:0000313" key="4">
    <source>
        <dbReference type="EMBL" id="GIM81991.1"/>
    </source>
</evidence>
<feature type="region of interest" description="Disordered" evidence="1">
    <location>
        <begin position="1"/>
        <end position="24"/>
    </location>
</feature>
<dbReference type="GO" id="GO:0009317">
    <property type="term" value="C:acetyl-CoA carboxylase complex"/>
    <property type="evidence" value="ECO:0007669"/>
    <property type="project" value="TreeGrafter"/>
</dbReference>